<keyword evidence="2" id="KW-1133">Transmembrane helix</keyword>
<name>A0A699YNU8_HAELA</name>
<reference evidence="3 4" key="1">
    <citation type="submission" date="2020-02" db="EMBL/GenBank/DDBJ databases">
        <title>Draft genome sequence of Haematococcus lacustris strain NIES-144.</title>
        <authorList>
            <person name="Morimoto D."/>
            <person name="Nakagawa S."/>
            <person name="Yoshida T."/>
            <person name="Sawayama S."/>
        </authorList>
    </citation>
    <scope>NUCLEOTIDE SEQUENCE [LARGE SCALE GENOMIC DNA]</scope>
    <source>
        <strain evidence="3 4">NIES-144</strain>
    </source>
</reference>
<organism evidence="3 4">
    <name type="scientific">Haematococcus lacustris</name>
    <name type="common">Green alga</name>
    <name type="synonym">Haematococcus pluvialis</name>
    <dbReference type="NCBI Taxonomy" id="44745"/>
    <lineage>
        <taxon>Eukaryota</taxon>
        <taxon>Viridiplantae</taxon>
        <taxon>Chlorophyta</taxon>
        <taxon>core chlorophytes</taxon>
        <taxon>Chlorophyceae</taxon>
        <taxon>CS clade</taxon>
        <taxon>Chlamydomonadales</taxon>
        <taxon>Haematococcaceae</taxon>
        <taxon>Haematococcus</taxon>
    </lineage>
</organism>
<feature type="non-terminal residue" evidence="3">
    <location>
        <position position="1"/>
    </location>
</feature>
<keyword evidence="4" id="KW-1185">Reference proteome</keyword>
<feature type="region of interest" description="Disordered" evidence="1">
    <location>
        <begin position="1"/>
        <end position="20"/>
    </location>
</feature>
<comment type="caution">
    <text evidence="3">The sequence shown here is derived from an EMBL/GenBank/DDBJ whole genome shotgun (WGS) entry which is preliminary data.</text>
</comment>
<gene>
    <name evidence="3" type="ORF">HaLaN_07183</name>
</gene>
<evidence type="ECO:0000313" key="4">
    <source>
        <dbReference type="Proteomes" id="UP000485058"/>
    </source>
</evidence>
<keyword evidence="2" id="KW-0812">Transmembrane</keyword>
<dbReference type="AlphaFoldDB" id="A0A699YNU8"/>
<dbReference type="Proteomes" id="UP000485058">
    <property type="component" value="Unassembled WGS sequence"/>
</dbReference>
<dbReference type="EMBL" id="BLLF01000422">
    <property type="protein sequence ID" value="GFH11650.1"/>
    <property type="molecule type" value="Genomic_DNA"/>
</dbReference>
<evidence type="ECO:0000256" key="1">
    <source>
        <dbReference type="SAM" id="MobiDB-lite"/>
    </source>
</evidence>
<proteinExistence type="predicted"/>
<accession>A0A699YNU8</accession>
<evidence type="ECO:0000256" key="2">
    <source>
        <dbReference type="SAM" id="Phobius"/>
    </source>
</evidence>
<sequence length="61" mass="5895">ALLDAGSDPSGPPPSSEGTNVVTAVGAGVGVGIGAPLLASVVLSAFRRSCVTPQLSSRSPY</sequence>
<feature type="transmembrane region" description="Helical" evidence="2">
    <location>
        <begin position="20"/>
        <end position="46"/>
    </location>
</feature>
<protein>
    <submittedName>
        <fullName evidence="3">Uncharacterized protein</fullName>
    </submittedName>
</protein>
<keyword evidence="2" id="KW-0472">Membrane</keyword>
<evidence type="ECO:0000313" key="3">
    <source>
        <dbReference type="EMBL" id="GFH11650.1"/>
    </source>
</evidence>